<protein>
    <submittedName>
        <fullName evidence="1">Sarcosine oxidase subunit delta</fullName>
    </submittedName>
</protein>
<organism evidence="1 2">
    <name type="scientific">Rhizobium setariae</name>
    <dbReference type="NCBI Taxonomy" id="2801340"/>
    <lineage>
        <taxon>Bacteria</taxon>
        <taxon>Pseudomonadati</taxon>
        <taxon>Pseudomonadota</taxon>
        <taxon>Alphaproteobacteria</taxon>
        <taxon>Hyphomicrobiales</taxon>
        <taxon>Rhizobiaceae</taxon>
        <taxon>Rhizobium/Agrobacterium group</taxon>
        <taxon>Rhizobium</taxon>
    </lineage>
</organism>
<name>A0A936YTM0_9HYPH</name>
<proteinExistence type="predicted"/>
<keyword evidence="2" id="KW-1185">Reference proteome</keyword>
<dbReference type="Gene3D" id="3.30.2270.10">
    <property type="entry name" value="Folate-binding superfamily"/>
    <property type="match status" value="1"/>
</dbReference>
<dbReference type="GO" id="GO:0008115">
    <property type="term" value="F:sarcosine oxidase activity"/>
    <property type="evidence" value="ECO:0007669"/>
    <property type="project" value="InterPro"/>
</dbReference>
<sequence>MLLINCPYCNEERPEVEFRNGDEAHIVRPGNITEISDAEFENYFFLRDNPKGIVFERWRHISGCGKFFRAVRHTVTDKFVMTYRQDEPKPEQDVIDAKLAGNGGQK</sequence>
<dbReference type="GO" id="GO:0046653">
    <property type="term" value="P:tetrahydrofolate metabolic process"/>
    <property type="evidence" value="ECO:0007669"/>
    <property type="project" value="InterPro"/>
</dbReference>
<dbReference type="EMBL" id="JAEQNC010000004">
    <property type="protein sequence ID" value="MBL0372225.1"/>
    <property type="molecule type" value="Genomic_DNA"/>
</dbReference>
<comment type="caution">
    <text evidence="1">The sequence shown here is derived from an EMBL/GenBank/DDBJ whole genome shotgun (WGS) entry which is preliminary data.</text>
</comment>
<dbReference type="Proteomes" id="UP000633219">
    <property type="component" value="Unassembled WGS sequence"/>
</dbReference>
<evidence type="ECO:0000313" key="2">
    <source>
        <dbReference type="Proteomes" id="UP000633219"/>
    </source>
</evidence>
<dbReference type="InterPro" id="IPR006279">
    <property type="entry name" value="SoxD"/>
</dbReference>
<dbReference type="RefSeq" id="WP_201656504.1">
    <property type="nucleotide sequence ID" value="NZ_JAEQNC010000004.1"/>
</dbReference>
<dbReference type="AlphaFoldDB" id="A0A936YTM0"/>
<gene>
    <name evidence="1" type="ORF">JJB09_09300</name>
</gene>
<dbReference type="InterPro" id="IPR038561">
    <property type="entry name" value="SoxD_sf"/>
</dbReference>
<evidence type="ECO:0000313" key="1">
    <source>
        <dbReference type="EMBL" id="MBL0372225.1"/>
    </source>
</evidence>
<reference evidence="1" key="1">
    <citation type="submission" date="2021-01" db="EMBL/GenBank/DDBJ databases">
        <title>Rhizobium sp. strain KVB221 16S ribosomal RNA gene Genome sequencing and assembly.</title>
        <authorList>
            <person name="Kang M."/>
        </authorList>
    </citation>
    <scope>NUCLEOTIDE SEQUENCE</scope>
    <source>
        <strain evidence="1">KVB221</strain>
    </source>
</reference>
<dbReference type="Pfam" id="PF04267">
    <property type="entry name" value="SoxD"/>
    <property type="match status" value="1"/>
</dbReference>
<accession>A0A936YTM0</accession>